<dbReference type="GO" id="GO:0005975">
    <property type="term" value="P:carbohydrate metabolic process"/>
    <property type="evidence" value="ECO:0007669"/>
    <property type="project" value="InterPro"/>
</dbReference>
<keyword evidence="4" id="KW-1185">Reference proteome</keyword>
<feature type="region of interest" description="Disordered" evidence="1">
    <location>
        <begin position="536"/>
        <end position="565"/>
    </location>
</feature>
<feature type="chain" id="PRO_5025659693" evidence="2">
    <location>
        <begin position="25"/>
        <end position="588"/>
    </location>
</feature>
<evidence type="ECO:0000256" key="1">
    <source>
        <dbReference type="SAM" id="MobiDB-lite"/>
    </source>
</evidence>
<accession>A0A6A5TSJ8</accession>
<reference evidence="3" key="1">
    <citation type="journal article" date="2020" name="Stud. Mycol.">
        <title>101 Dothideomycetes genomes: a test case for predicting lifestyles and emergence of pathogens.</title>
        <authorList>
            <person name="Haridas S."/>
            <person name="Albert R."/>
            <person name="Binder M."/>
            <person name="Bloem J."/>
            <person name="Labutti K."/>
            <person name="Salamov A."/>
            <person name="Andreopoulos B."/>
            <person name="Baker S."/>
            <person name="Barry K."/>
            <person name="Bills G."/>
            <person name="Bluhm B."/>
            <person name="Cannon C."/>
            <person name="Castanera R."/>
            <person name="Culley D."/>
            <person name="Daum C."/>
            <person name="Ezra D."/>
            <person name="Gonzalez J."/>
            <person name="Henrissat B."/>
            <person name="Kuo A."/>
            <person name="Liang C."/>
            <person name="Lipzen A."/>
            <person name="Lutzoni F."/>
            <person name="Magnuson J."/>
            <person name="Mondo S."/>
            <person name="Nolan M."/>
            <person name="Ohm R."/>
            <person name="Pangilinan J."/>
            <person name="Park H.-J."/>
            <person name="Ramirez L."/>
            <person name="Alfaro M."/>
            <person name="Sun H."/>
            <person name="Tritt A."/>
            <person name="Yoshinaga Y."/>
            <person name="Zwiers L.-H."/>
            <person name="Turgeon B."/>
            <person name="Goodwin S."/>
            <person name="Spatafora J."/>
            <person name="Crous P."/>
            <person name="Grigoriev I."/>
        </authorList>
    </citation>
    <scope>NUCLEOTIDE SEQUENCE</scope>
    <source>
        <strain evidence="3">CBS 675.92</strain>
    </source>
</reference>
<sequence>MWLRAALQCRPLLFLFIFFSIASATQSSVYETGDQHVLHPTSTAEILPDDAVEASTAVNGLRSIHSALQVMQAEYFSLWLGKWTEAIDWTAAVMNTHLSAALSSMSRALPYTTTPDAKAQKLDNEINKYFGQSTAYYFGEDYFAIRMQAFDDMLWVVLGWLESIQFISSHSEVHYPPNKPEGTAWWHGRQFIPPFAHRARVFWELAEKGWDWVLCGGGMNWNPKLLPYKNAITNELFISASVGMYLHFPGDDNDSPFMGVKKPDSDPKKLKAHEHVNTISTAQPSTYDPTYLAAAINGYIWLSNINMTNAQGLYVDGYHISGYETNHSRTECDERNEMVYTYNQGVILSGLRGLWEATGNLTYLQDGHELVRNVIAATGWTDADITLAAAGAFARKQTPKLYSGPEPLEGWAGLGADGILTELCDPNGDCSQDGQTFKGIFFHHLVAFCMALPLEPVTPGKTYAATPAEAALHQQSCNEYTPWVVHNAEAALTTRDENGRFGMWWGAGNASKVFPRSEMLERRVRLLPLDAVDSRNTPSYSSEAMDLRSAQREGDLNDRGRGRTIETQGGGLAVVRAMWEFLRRYEEA</sequence>
<dbReference type="InterPro" id="IPR008928">
    <property type="entry name" value="6-hairpin_glycosidase_sf"/>
</dbReference>
<dbReference type="OrthoDB" id="4104179at2759"/>
<dbReference type="PANTHER" id="PTHR47791:SF2">
    <property type="entry name" value="ENDO MANNANASE, GH76 FAMILY (EUROFUNG)"/>
    <property type="match status" value="1"/>
</dbReference>
<evidence type="ECO:0000256" key="2">
    <source>
        <dbReference type="SAM" id="SignalP"/>
    </source>
</evidence>
<dbReference type="PANTHER" id="PTHR47791">
    <property type="entry name" value="MEIOTICALLY UP-REGULATED GENE 191 PROTEIN"/>
    <property type="match status" value="1"/>
</dbReference>
<evidence type="ECO:0000313" key="3">
    <source>
        <dbReference type="EMBL" id="KAF1954960.1"/>
    </source>
</evidence>
<dbReference type="EMBL" id="ML976996">
    <property type="protein sequence ID" value="KAF1954960.1"/>
    <property type="molecule type" value="Genomic_DNA"/>
</dbReference>
<protein>
    <submittedName>
        <fullName evidence="3">Six-hairpin glycosidase</fullName>
    </submittedName>
</protein>
<dbReference type="AlphaFoldDB" id="A0A6A5TSJ8"/>
<keyword evidence="2" id="KW-0732">Signal</keyword>
<dbReference type="InterPro" id="IPR053169">
    <property type="entry name" value="MUG_Protein"/>
</dbReference>
<feature type="signal peptide" evidence="2">
    <location>
        <begin position="1"/>
        <end position="24"/>
    </location>
</feature>
<dbReference type="Pfam" id="PF03663">
    <property type="entry name" value="Glyco_hydro_76"/>
    <property type="match status" value="1"/>
</dbReference>
<proteinExistence type="predicted"/>
<feature type="compositionally biased region" description="Basic and acidic residues" evidence="1">
    <location>
        <begin position="545"/>
        <end position="564"/>
    </location>
</feature>
<dbReference type="SUPFAM" id="SSF48208">
    <property type="entry name" value="Six-hairpin glycosidases"/>
    <property type="match status" value="1"/>
</dbReference>
<evidence type="ECO:0000313" key="4">
    <source>
        <dbReference type="Proteomes" id="UP000800035"/>
    </source>
</evidence>
<dbReference type="GO" id="GO:0016798">
    <property type="term" value="F:hydrolase activity, acting on glycosyl bonds"/>
    <property type="evidence" value="ECO:0007669"/>
    <property type="project" value="UniProtKB-KW"/>
</dbReference>
<name>A0A6A5TSJ8_9PLEO</name>
<dbReference type="InterPro" id="IPR005198">
    <property type="entry name" value="Glyco_hydro_76"/>
</dbReference>
<keyword evidence="3" id="KW-0326">Glycosidase</keyword>
<dbReference type="Proteomes" id="UP000800035">
    <property type="component" value="Unassembled WGS sequence"/>
</dbReference>
<gene>
    <name evidence="3" type="ORF">CC80DRAFT_526417</name>
</gene>
<keyword evidence="3" id="KW-0378">Hydrolase</keyword>
<dbReference type="Gene3D" id="1.50.10.20">
    <property type="match status" value="1"/>
</dbReference>
<organism evidence="3 4">
    <name type="scientific">Byssothecium circinans</name>
    <dbReference type="NCBI Taxonomy" id="147558"/>
    <lineage>
        <taxon>Eukaryota</taxon>
        <taxon>Fungi</taxon>
        <taxon>Dikarya</taxon>
        <taxon>Ascomycota</taxon>
        <taxon>Pezizomycotina</taxon>
        <taxon>Dothideomycetes</taxon>
        <taxon>Pleosporomycetidae</taxon>
        <taxon>Pleosporales</taxon>
        <taxon>Massarineae</taxon>
        <taxon>Massarinaceae</taxon>
        <taxon>Byssothecium</taxon>
    </lineage>
</organism>